<dbReference type="CDD" id="cd17325">
    <property type="entry name" value="MFS_MdtG_SLC18_like"/>
    <property type="match status" value="1"/>
</dbReference>
<accession>A0B6G9</accession>
<evidence type="ECO:0000259" key="8">
    <source>
        <dbReference type="PROSITE" id="PS50850"/>
    </source>
</evidence>
<keyword evidence="3" id="KW-1003">Cell membrane</keyword>
<feature type="transmembrane region" description="Helical" evidence="7">
    <location>
        <begin position="363"/>
        <end position="384"/>
    </location>
</feature>
<evidence type="ECO:0000256" key="6">
    <source>
        <dbReference type="ARBA" id="ARBA00023136"/>
    </source>
</evidence>
<keyword evidence="6 7" id="KW-0472">Membrane</keyword>
<feature type="transmembrane region" description="Helical" evidence="7">
    <location>
        <begin position="40"/>
        <end position="61"/>
    </location>
</feature>
<keyword evidence="5 7" id="KW-1133">Transmembrane helix</keyword>
<dbReference type="OrthoDB" id="117970at2157"/>
<feature type="transmembrane region" description="Helical" evidence="7">
    <location>
        <begin position="12"/>
        <end position="34"/>
    </location>
</feature>
<protein>
    <submittedName>
        <fullName evidence="9">Major facilitator superfamily MFS_1</fullName>
    </submittedName>
</protein>
<dbReference type="PROSITE" id="PS50850">
    <property type="entry name" value="MFS"/>
    <property type="match status" value="1"/>
</dbReference>
<keyword evidence="10" id="KW-1185">Reference proteome</keyword>
<dbReference type="InterPro" id="IPR001958">
    <property type="entry name" value="Tet-R_TetA/multi-R_MdtG-like"/>
</dbReference>
<sequence length="387" mass="40851">MADLPKSIFPLYLSVFVSVLGFAVVAPIFPLYVLDMGATHLMLGMIISIYGAVQLLTQMPAGRLSDQRGRKPVLLIGLLTFTIMPLLYIYASNAYQLLLIRIFGGIGASMVWPVTMALIVDCVDPSHRGLAMGWYNASFYSAVAVGPVIGSLLYGSFGINAPFIFWSLFAVASLIMVTFVVREPPVRGEVLSTNTPRTPKARLIVDGSMITFIICCSVVMVPGIIGGFNMTLLPELALSVGVGVSQLGILYMAYAGSNALANIYFGRVADLGHRRLLISGGSLGCVLGFLVLGHGQGILPQLIALTILGLSSGICTPAATVVVSYITSPERRGEIFGIFNTSRMLGVVIGPIIAGLTADLGGLAGAITAFLAVSLLISAMTLSLREI</sequence>
<dbReference type="AlphaFoldDB" id="A0B6G9"/>
<feature type="domain" description="Major facilitator superfamily (MFS) profile" evidence="8">
    <location>
        <begin position="7"/>
        <end position="387"/>
    </location>
</feature>
<keyword evidence="4 7" id="KW-0812">Transmembrane</keyword>
<evidence type="ECO:0000256" key="2">
    <source>
        <dbReference type="ARBA" id="ARBA00022448"/>
    </source>
</evidence>
<name>A0B6G9_METTP</name>
<dbReference type="HOGENOM" id="CLU_001265_10_13_2"/>
<feature type="transmembrane region" description="Helical" evidence="7">
    <location>
        <begin position="73"/>
        <end position="91"/>
    </location>
</feature>
<feature type="transmembrane region" description="Helical" evidence="7">
    <location>
        <begin position="97"/>
        <end position="120"/>
    </location>
</feature>
<feature type="transmembrane region" description="Helical" evidence="7">
    <location>
        <begin position="132"/>
        <end position="157"/>
    </location>
</feature>
<dbReference type="STRING" id="349307.Mthe_0502"/>
<dbReference type="EMBL" id="CP000477">
    <property type="protein sequence ID" value="ABK14293.1"/>
    <property type="molecule type" value="Genomic_DNA"/>
</dbReference>
<gene>
    <name evidence="9" type="ordered locus">Mthe_0502</name>
</gene>
<dbReference type="InterPro" id="IPR020846">
    <property type="entry name" value="MFS_dom"/>
</dbReference>
<evidence type="ECO:0000313" key="10">
    <source>
        <dbReference type="Proteomes" id="UP000000674"/>
    </source>
</evidence>
<reference evidence="9 10" key="1">
    <citation type="submission" date="2006-10" db="EMBL/GenBank/DDBJ databases">
        <title>Complete sequence of Methanosaeta thermophila PT.</title>
        <authorList>
            <consortium name="US DOE Joint Genome Institute"/>
            <person name="Copeland A."/>
            <person name="Lucas S."/>
            <person name="Lapidus A."/>
            <person name="Barry K."/>
            <person name="Detter J.C."/>
            <person name="Glavina del Rio T."/>
            <person name="Hammon N."/>
            <person name="Israni S."/>
            <person name="Pitluck S."/>
            <person name="Chain P."/>
            <person name="Malfatti S."/>
            <person name="Shin M."/>
            <person name="Vergez L."/>
            <person name="Schmutz J."/>
            <person name="Larimer F."/>
            <person name="Land M."/>
            <person name="Hauser L."/>
            <person name="Kyrpides N."/>
            <person name="Kim E."/>
            <person name="Smith K.S."/>
            <person name="Ingram-Smith C."/>
            <person name="Richardson P."/>
        </authorList>
    </citation>
    <scope>NUCLEOTIDE SEQUENCE [LARGE SCALE GENOMIC DNA]</scope>
    <source>
        <strain evidence="10">DSM 6194 / JCM 14653 / NBRC 101360 / PT</strain>
    </source>
</reference>
<dbReference type="Proteomes" id="UP000000674">
    <property type="component" value="Chromosome"/>
</dbReference>
<dbReference type="InterPro" id="IPR011701">
    <property type="entry name" value="MFS"/>
</dbReference>
<dbReference type="SUPFAM" id="SSF103473">
    <property type="entry name" value="MFS general substrate transporter"/>
    <property type="match status" value="1"/>
</dbReference>
<proteinExistence type="predicted"/>
<organism evidence="9 10">
    <name type="scientific">Methanothrix thermoacetophila (strain DSM 6194 / JCM 14653 / NBRC 101360 / PT)</name>
    <name type="common">Methanosaeta thermophila</name>
    <dbReference type="NCBI Taxonomy" id="349307"/>
    <lineage>
        <taxon>Archaea</taxon>
        <taxon>Methanobacteriati</taxon>
        <taxon>Methanobacteriota</taxon>
        <taxon>Stenosarchaea group</taxon>
        <taxon>Methanomicrobia</taxon>
        <taxon>Methanotrichales</taxon>
        <taxon>Methanotrichaceae</taxon>
        <taxon>Methanothrix</taxon>
    </lineage>
</organism>
<dbReference type="RefSeq" id="WP_011695691.1">
    <property type="nucleotide sequence ID" value="NC_008553.1"/>
</dbReference>
<feature type="transmembrane region" description="Helical" evidence="7">
    <location>
        <begin position="302"/>
        <end position="326"/>
    </location>
</feature>
<feature type="transmembrane region" description="Helical" evidence="7">
    <location>
        <begin position="163"/>
        <end position="182"/>
    </location>
</feature>
<dbReference type="Gene3D" id="1.20.1250.20">
    <property type="entry name" value="MFS general substrate transporter like domains"/>
    <property type="match status" value="1"/>
</dbReference>
<evidence type="ECO:0000256" key="5">
    <source>
        <dbReference type="ARBA" id="ARBA00022989"/>
    </source>
</evidence>
<keyword evidence="2" id="KW-0813">Transport</keyword>
<evidence type="ECO:0000256" key="4">
    <source>
        <dbReference type="ARBA" id="ARBA00022692"/>
    </source>
</evidence>
<evidence type="ECO:0000256" key="1">
    <source>
        <dbReference type="ARBA" id="ARBA00004651"/>
    </source>
</evidence>
<dbReference type="PANTHER" id="PTHR23517">
    <property type="entry name" value="RESISTANCE PROTEIN MDTM, PUTATIVE-RELATED-RELATED"/>
    <property type="match status" value="1"/>
</dbReference>
<dbReference type="InterPro" id="IPR036259">
    <property type="entry name" value="MFS_trans_sf"/>
</dbReference>
<dbReference type="PRINTS" id="PR01035">
    <property type="entry name" value="TCRTETA"/>
</dbReference>
<dbReference type="GeneID" id="4463249"/>
<feature type="transmembrane region" description="Helical" evidence="7">
    <location>
        <begin position="203"/>
        <end position="225"/>
    </location>
</feature>
<evidence type="ECO:0000313" key="9">
    <source>
        <dbReference type="EMBL" id="ABK14293.1"/>
    </source>
</evidence>
<dbReference type="KEGG" id="mtp:Mthe_0502"/>
<feature type="transmembrane region" description="Helical" evidence="7">
    <location>
        <begin position="276"/>
        <end position="296"/>
    </location>
</feature>
<feature type="transmembrane region" description="Helical" evidence="7">
    <location>
        <begin position="338"/>
        <end position="357"/>
    </location>
</feature>
<dbReference type="GO" id="GO:0005886">
    <property type="term" value="C:plasma membrane"/>
    <property type="evidence" value="ECO:0007669"/>
    <property type="project" value="UniProtKB-SubCell"/>
</dbReference>
<dbReference type="Pfam" id="PF07690">
    <property type="entry name" value="MFS_1"/>
    <property type="match status" value="2"/>
</dbReference>
<evidence type="ECO:0000256" key="3">
    <source>
        <dbReference type="ARBA" id="ARBA00022475"/>
    </source>
</evidence>
<dbReference type="GO" id="GO:0022857">
    <property type="term" value="F:transmembrane transporter activity"/>
    <property type="evidence" value="ECO:0007669"/>
    <property type="project" value="InterPro"/>
</dbReference>
<comment type="subcellular location">
    <subcellularLocation>
        <location evidence="1">Cell membrane</location>
        <topology evidence="1">Multi-pass membrane protein</topology>
    </subcellularLocation>
</comment>
<dbReference type="InterPro" id="IPR050171">
    <property type="entry name" value="MFS_Transporters"/>
</dbReference>
<evidence type="ECO:0000256" key="7">
    <source>
        <dbReference type="SAM" id="Phobius"/>
    </source>
</evidence>